<keyword evidence="4" id="KW-1185">Reference proteome</keyword>
<keyword evidence="1" id="KW-0812">Transmembrane</keyword>
<reference evidence="3 4" key="1">
    <citation type="submission" date="2017-02" db="EMBL/GenBank/DDBJ databases">
        <authorList>
            <person name="Peterson S.W."/>
        </authorList>
    </citation>
    <scope>NUCLEOTIDE SEQUENCE [LARGE SCALE GENOMIC DNA]</scope>
    <source>
        <strain evidence="3 4">M1</strain>
    </source>
</reference>
<evidence type="ECO:0000256" key="1">
    <source>
        <dbReference type="SAM" id="Phobius"/>
    </source>
</evidence>
<proteinExistence type="predicted"/>
<organism evidence="3 4">
    <name type="scientific">Maledivibacter halophilus</name>
    <dbReference type="NCBI Taxonomy" id="36842"/>
    <lineage>
        <taxon>Bacteria</taxon>
        <taxon>Bacillati</taxon>
        <taxon>Bacillota</taxon>
        <taxon>Clostridia</taxon>
        <taxon>Peptostreptococcales</taxon>
        <taxon>Caminicellaceae</taxon>
        <taxon>Maledivibacter</taxon>
    </lineage>
</organism>
<gene>
    <name evidence="3" type="ORF">SAMN02194393_01970</name>
</gene>
<evidence type="ECO:0000313" key="3">
    <source>
        <dbReference type="EMBL" id="SKC64911.1"/>
    </source>
</evidence>
<keyword evidence="1" id="KW-0472">Membrane</keyword>
<dbReference type="AlphaFoldDB" id="A0A1T5KMQ9"/>
<dbReference type="InterPro" id="IPR046806">
    <property type="entry name" value="MrpA_C/MbhE"/>
</dbReference>
<dbReference type="OrthoDB" id="9798859at2"/>
<dbReference type="RefSeq" id="WP_079491233.1">
    <property type="nucleotide sequence ID" value="NZ_FUZT01000004.1"/>
</dbReference>
<protein>
    <submittedName>
        <fullName evidence="3">Multicomponent Na+:H+ antiporter subunit B</fullName>
    </submittedName>
</protein>
<name>A0A1T5KMQ9_9FIRM</name>
<sequence>MIKKILLLLMLITLFVCFYVSVYDISDFISYSSKEYFINNAISETGSNNIVTAIYLDYRLFDSIFEASILLIVVSGIIFISKKDDEII</sequence>
<accession>A0A1T5KMQ9</accession>
<dbReference type="EMBL" id="FUZT01000004">
    <property type="protein sequence ID" value="SKC64911.1"/>
    <property type="molecule type" value="Genomic_DNA"/>
</dbReference>
<dbReference type="Pfam" id="PF20501">
    <property type="entry name" value="MbhE"/>
    <property type="match status" value="1"/>
</dbReference>
<feature type="domain" description="MrpA C-terminal/MbhE" evidence="2">
    <location>
        <begin position="30"/>
        <end position="75"/>
    </location>
</feature>
<feature type="transmembrane region" description="Helical" evidence="1">
    <location>
        <begin position="64"/>
        <end position="81"/>
    </location>
</feature>
<evidence type="ECO:0000259" key="2">
    <source>
        <dbReference type="Pfam" id="PF20501"/>
    </source>
</evidence>
<dbReference type="Proteomes" id="UP000190285">
    <property type="component" value="Unassembled WGS sequence"/>
</dbReference>
<dbReference type="STRING" id="36842.SAMN02194393_01970"/>
<keyword evidence="1" id="KW-1133">Transmembrane helix</keyword>
<evidence type="ECO:0000313" key="4">
    <source>
        <dbReference type="Proteomes" id="UP000190285"/>
    </source>
</evidence>